<organism evidence="3 4">
    <name type="scientific">Pedobacter heparinus (strain ATCC 13125 / DSM 2366 / CIP 104194 / JCM 7457 / NBRC 12017 / NCIMB 9290 / NRRL B-14731 / HIM 762-3)</name>
    <dbReference type="NCBI Taxonomy" id="485917"/>
    <lineage>
        <taxon>Bacteria</taxon>
        <taxon>Pseudomonadati</taxon>
        <taxon>Bacteroidota</taxon>
        <taxon>Sphingobacteriia</taxon>
        <taxon>Sphingobacteriales</taxon>
        <taxon>Sphingobacteriaceae</taxon>
        <taxon>Pedobacter</taxon>
    </lineage>
</organism>
<dbReference type="PANTHER" id="PTHR34220:SF7">
    <property type="entry name" value="SENSOR HISTIDINE KINASE YPDA"/>
    <property type="match status" value="1"/>
</dbReference>
<evidence type="ECO:0000259" key="2">
    <source>
        <dbReference type="Pfam" id="PF06580"/>
    </source>
</evidence>
<dbReference type="Proteomes" id="UP000000852">
    <property type="component" value="Chromosome"/>
</dbReference>
<dbReference type="GO" id="GO:0000155">
    <property type="term" value="F:phosphorelay sensor kinase activity"/>
    <property type="evidence" value="ECO:0007669"/>
    <property type="project" value="InterPro"/>
</dbReference>
<feature type="transmembrane region" description="Helical" evidence="1">
    <location>
        <begin position="74"/>
        <end position="99"/>
    </location>
</feature>
<dbReference type="InterPro" id="IPR050640">
    <property type="entry name" value="Bact_2-comp_sensor_kinase"/>
</dbReference>
<dbReference type="KEGG" id="phe:Phep_3061"/>
<keyword evidence="1" id="KW-1133">Transmembrane helix</keyword>
<evidence type="ECO:0000313" key="3">
    <source>
        <dbReference type="EMBL" id="ACU05258.1"/>
    </source>
</evidence>
<keyword evidence="1" id="KW-0812">Transmembrane</keyword>
<gene>
    <name evidence="3" type="ordered locus">Phep_3061</name>
</gene>
<dbReference type="InterPro" id="IPR010559">
    <property type="entry name" value="Sig_transdc_His_kin_internal"/>
</dbReference>
<dbReference type="EMBL" id="CP001681">
    <property type="protein sequence ID" value="ACU05258.1"/>
    <property type="molecule type" value="Genomic_DNA"/>
</dbReference>
<dbReference type="PANTHER" id="PTHR34220">
    <property type="entry name" value="SENSOR HISTIDINE KINASE YPDA"/>
    <property type="match status" value="1"/>
</dbReference>
<dbReference type="GO" id="GO:0016020">
    <property type="term" value="C:membrane"/>
    <property type="evidence" value="ECO:0007669"/>
    <property type="project" value="InterPro"/>
</dbReference>
<evidence type="ECO:0000256" key="1">
    <source>
        <dbReference type="SAM" id="Phobius"/>
    </source>
</evidence>
<feature type="transmembrane region" description="Helical" evidence="1">
    <location>
        <begin position="20"/>
        <end position="37"/>
    </location>
</feature>
<feature type="transmembrane region" description="Helical" evidence="1">
    <location>
        <begin position="43"/>
        <end position="62"/>
    </location>
</feature>
<dbReference type="HOGENOM" id="CLU_020473_1_0_10"/>
<dbReference type="eggNOG" id="COG2972">
    <property type="taxonomic scope" value="Bacteria"/>
</dbReference>
<keyword evidence="3" id="KW-0418">Kinase</keyword>
<dbReference type="AlphaFoldDB" id="C6Y2P8"/>
<reference evidence="3 4" key="1">
    <citation type="journal article" date="2009" name="Stand. Genomic Sci.">
        <title>Complete genome sequence of Pedobacter heparinus type strain (HIM 762-3).</title>
        <authorList>
            <person name="Han C."/>
            <person name="Spring S."/>
            <person name="Lapidus A."/>
            <person name="Del Rio T.G."/>
            <person name="Tice H."/>
            <person name="Copeland A."/>
            <person name="Cheng J.F."/>
            <person name="Lucas S."/>
            <person name="Chen F."/>
            <person name="Nolan M."/>
            <person name="Bruce D."/>
            <person name="Goodwin L."/>
            <person name="Pitluck S."/>
            <person name="Ivanova N."/>
            <person name="Mavromatis K."/>
            <person name="Mikhailova N."/>
            <person name="Pati A."/>
            <person name="Chen A."/>
            <person name="Palaniappan K."/>
            <person name="Land M."/>
            <person name="Hauser L."/>
            <person name="Chang Y.J."/>
            <person name="Jeffries C.C."/>
            <person name="Saunders E."/>
            <person name="Chertkov O."/>
            <person name="Brettin T."/>
            <person name="Goker M."/>
            <person name="Rohde M."/>
            <person name="Bristow J."/>
            <person name="Eisen J.A."/>
            <person name="Markowitz V."/>
            <person name="Hugenholtz P."/>
            <person name="Kyrpides N.C."/>
            <person name="Klenk H.P."/>
            <person name="Detter J.C."/>
        </authorList>
    </citation>
    <scope>NUCLEOTIDE SEQUENCE [LARGE SCALE GENOMIC DNA]</scope>
    <source>
        <strain evidence="4">ATCC 13125 / DSM 2366 / CIP 104194 / JCM 7457 / NBRC 12017 / NCIMB 9290 / NRRL B-14731 / HIM 762-3</strain>
    </source>
</reference>
<keyword evidence="1" id="KW-0472">Membrane</keyword>
<dbReference type="Pfam" id="PF06580">
    <property type="entry name" value="His_kinase"/>
    <property type="match status" value="1"/>
</dbReference>
<protein>
    <submittedName>
        <fullName evidence="3">Histidine kinase internal region</fullName>
    </submittedName>
</protein>
<name>C6Y2P8_PEDHD</name>
<proteinExistence type="predicted"/>
<evidence type="ECO:0000313" key="4">
    <source>
        <dbReference type="Proteomes" id="UP000000852"/>
    </source>
</evidence>
<feature type="transmembrane region" description="Helical" evidence="1">
    <location>
        <begin position="111"/>
        <end position="135"/>
    </location>
</feature>
<sequence>MEIGKHTFSNIFKRGIKIHVMFLSGLFLILAVITIQSPDYKQVAPKAILVYLLMVACLYSGRWLGKQSPKKIRWVFLVLLFCLLTSFFSLIGIFGMAYLLGYKDGADVSGYVVITTLLVILHLFAGAIIAIIRMLTRQQINESRILQYQAETELNLLTSKLSPHFLFNTLNNLYGLSREEHTKVPELLLKLSNLLSYTLYSSDEPFVKLKEEVDCIQNFIALEKIRIGSRLVLEVNIGTYDPTINIAPMVLIVFVENAFKHAKSAVYGPINIFLKLWTDVDFLHFEIENTMTAQSEISEDKPSGIGLATTIKRLDLLYGKAYHLEHGGKDSRYFVKLKTPVNAAY</sequence>
<dbReference type="STRING" id="485917.Phep_3061"/>
<keyword evidence="4" id="KW-1185">Reference proteome</keyword>
<keyword evidence="3" id="KW-0808">Transferase</keyword>
<accession>C6Y2P8</accession>
<feature type="domain" description="Signal transduction histidine kinase internal region" evidence="2">
    <location>
        <begin position="153"/>
        <end position="231"/>
    </location>
</feature>